<dbReference type="RefSeq" id="WP_419151890.1">
    <property type="nucleotide sequence ID" value="NZ_JAUSTR010000004.1"/>
</dbReference>
<protein>
    <recommendedName>
        <fullName evidence="3">Spore coat protein CotO</fullName>
    </recommendedName>
</protein>
<name>A0ABT9VNM7_9BACI</name>
<keyword evidence="2" id="KW-1185">Reference proteome</keyword>
<organism evidence="1 2">
    <name type="scientific">Aeribacillus alveayuensis</name>
    <dbReference type="NCBI Taxonomy" id="279215"/>
    <lineage>
        <taxon>Bacteria</taxon>
        <taxon>Bacillati</taxon>
        <taxon>Bacillota</taxon>
        <taxon>Bacilli</taxon>
        <taxon>Bacillales</taxon>
        <taxon>Bacillaceae</taxon>
        <taxon>Aeribacillus</taxon>
    </lineage>
</organism>
<gene>
    <name evidence="1" type="ORF">J2S06_001547</name>
</gene>
<proteinExistence type="predicted"/>
<dbReference type="Proteomes" id="UP001225646">
    <property type="component" value="Unassembled WGS sequence"/>
</dbReference>
<dbReference type="InterPro" id="IPR025439">
    <property type="entry name" value="Spore_coat_CotO"/>
</dbReference>
<dbReference type="Pfam" id="PF14153">
    <property type="entry name" value="Spore_coat_CotO"/>
    <property type="match status" value="1"/>
</dbReference>
<accession>A0ABT9VNM7</accession>
<evidence type="ECO:0000313" key="1">
    <source>
        <dbReference type="EMBL" id="MDQ0162470.1"/>
    </source>
</evidence>
<evidence type="ECO:0008006" key="3">
    <source>
        <dbReference type="Google" id="ProtNLM"/>
    </source>
</evidence>
<sequence length="121" mass="14136">MYIIQPELEPIFSSMQKTYVMKKKQKKEVKNKESAVEKPKRLEQKEVEKKPITSFSMLTNEQKVQTLLNLPESLKHVSCNIRTTKDESFYGKITEYKDGYVTIDSNKVNFEEIETITLIGI</sequence>
<reference evidence="1 2" key="1">
    <citation type="submission" date="2023-07" db="EMBL/GenBank/DDBJ databases">
        <title>Genomic Encyclopedia of Type Strains, Phase IV (KMG-IV): sequencing the most valuable type-strain genomes for metagenomic binning, comparative biology and taxonomic classification.</title>
        <authorList>
            <person name="Goeker M."/>
        </authorList>
    </citation>
    <scope>NUCLEOTIDE SEQUENCE [LARGE SCALE GENOMIC DNA]</scope>
    <source>
        <strain evidence="1 2">DSM 19092</strain>
    </source>
</reference>
<evidence type="ECO:0000313" key="2">
    <source>
        <dbReference type="Proteomes" id="UP001225646"/>
    </source>
</evidence>
<dbReference type="EMBL" id="JAUSTR010000004">
    <property type="protein sequence ID" value="MDQ0162470.1"/>
    <property type="molecule type" value="Genomic_DNA"/>
</dbReference>
<comment type="caution">
    <text evidence="1">The sequence shown here is derived from an EMBL/GenBank/DDBJ whole genome shotgun (WGS) entry which is preliminary data.</text>
</comment>